<keyword evidence="4" id="KW-1185">Reference proteome</keyword>
<dbReference type="GO" id="GO:0004623">
    <property type="term" value="F:phospholipase A2 activity"/>
    <property type="evidence" value="ECO:0007669"/>
    <property type="project" value="InterPro"/>
</dbReference>
<keyword evidence="1" id="KW-0175">Coiled coil</keyword>
<dbReference type="InterPro" id="IPR036444">
    <property type="entry name" value="PLipase_A2_dom_sf"/>
</dbReference>
<dbReference type="EMBL" id="JASPKY010000415">
    <property type="protein sequence ID" value="KAK9701365.1"/>
    <property type="molecule type" value="Genomic_DNA"/>
</dbReference>
<reference evidence="3 4" key="1">
    <citation type="journal article" date="2024" name="BMC Genomics">
        <title>De novo assembly and annotation of Popillia japonica's genome with initial clues to its potential as an invasive pest.</title>
        <authorList>
            <person name="Cucini C."/>
            <person name="Boschi S."/>
            <person name="Funari R."/>
            <person name="Cardaioli E."/>
            <person name="Iannotti N."/>
            <person name="Marturano G."/>
            <person name="Paoli F."/>
            <person name="Bruttini M."/>
            <person name="Carapelli A."/>
            <person name="Frati F."/>
            <person name="Nardi F."/>
        </authorList>
    </citation>
    <scope>NUCLEOTIDE SEQUENCE [LARGE SCALE GENOMIC DNA]</scope>
    <source>
        <strain evidence="3">DMR45628</strain>
    </source>
</reference>
<evidence type="ECO:0000313" key="3">
    <source>
        <dbReference type="EMBL" id="KAK9701365.1"/>
    </source>
</evidence>
<dbReference type="GO" id="GO:0006644">
    <property type="term" value="P:phospholipid metabolic process"/>
    <property type="evidence" value="ECO:0007669"/>
    <property type="project" value="InterPro"/>
</dbReference>
<name>A0AAW1JE12_POPJA</name>
<feature type="coiled-coil region" evidence="1">
    <location>
        <begin position="200"/>
        <end position="227"/>
    </location>
</feature>
<comment type="caution">
    <text evidence="3">The sequence shown here is derived from an EMBL/GenBank/DDBJ whole genome shotgun (WGS) entry which is preliminary data.</text>
</comment>
<dbReference type="Proteomes" id="UP001458880">
    <property type="component" value="Unassembled WGS sequence"/>
</dbReference>
<feature type="domain" description="Phospholipase A2-like" evidence="2">
    <location>
        <begin position="21"/>
        <end position="85"/>
    </location>
</feature>
<evidence type="ECO:0000259" key="2">
    <source>
        <dbReference type="Pfam" id="PF08398"/>
    </source>
</evidence>
<accession>A0AAW1JE12</accession>
<dbReference type="AlphaFoldDB" id="A0AAW1JE12"/>
<evidence type="ECO:0000313" key="4">
    <source>
        <dbReference type="Proteomes" id="UP001458880"/>
    </source>
</evidence>
<evidence type="ECO:0000256" key="1">
    <source>
        <dbReference type="SAM" id="Coils"/>
    </source>
</evidence>
<dbReference type="GO" id="GO:0005198">
    <property type="term" value="F:structural molecule activity"/>
    <property type="evidence" value="ECO:0007669"/>
    <property type="project" value="InterPro"/>
</dbReference>
<dbReference type="InterPro" id="IPR013607">
    <property type="entry name" value="Phospholipase_A2-like"/>
</dbReference>
<proteinExistence type="predicted"/>
<organism evidence="3 4">
    <name type="scientific">Popillia japonica</name>
    <name type="common">Japanese beetle</name>
    <dbReference type="NCBI Taxonomy" id="7064"/>
    <lineage>
        <taxon>Eukaryota</taxon>
        <taxon>Metazoa</taxon>
        <taxon>Ecdysozoa</taxon>
        <taxon>Arthropoda</taxon>
        <taxon>Hexapoda</taxon>
        <taxon>Insecta</taxon>
        <taxon>Pterygota</taxon>
        <taxon>Neoptera</taxon>
        <taxon>Endopterygota</taxon>
        <taxon>Coleoptera</taxon>
        <taxon>Polyphaga</taxon>
        <taxon>Scarabaeiformia</taxon>
        <taxon>Scarabaeidae</taxon>
        <taxon>Rutelinae</taxon>
        <taxon>Popillia</taxon>
    </lineage>
</organism>
<dbReference type="Gene3D" id="1.20.90.10">
    <property type="entry name" value="Phospholipase A2 domain"/>
    <property type="match status" value="1"/>
</dbReference>
<dbReference type="Pfam" id="PF08398">
    <property type="entry name" value="Phospholip_A2_4"/>
    <property type="match status" value="1"/>
</dbReference>
<protein>
    <submittedName>
        <fullName evidence="3">Phospholipase A2-like domain</fullName>
    </submittedName>
</protein>
<dbReference type="GO" id="GO:0050482">
    <property type="term" value="P:arachidonate secretion"/>
    <property type="evidence" value="ECO:0007669"/>
    <property type="project" value="InterPro"/>
</dbReference>
<sequence>MLLVREGSGLVNSLINKLPIELHLPGYQYCGPGTKLEKRLQRGDRGINPLDQACKEHDIAYSQSSDLKYRHDADRILQERAWNRVKSNDASLGEKTAAWVVTNAMKAKRKFGMGMKKRRVPFRNSVFLTAKNALKKHRITNLKEALLAARAAVKNVGGRRNVRRPRIIPLPKSGGFLPFLIPLFAGLSALGGLAGGAAGIAQAVNKAKSAQKELDETQRHNKTMEAIALGKKGDGLYLKPYRKGLHTYNTIPNIHDGQNKFYYDKQVLTIPTGAYEVTDIEEFLQNSLAPNVANKNAVISLKPNKNAVISLKPNNSTQQCEITSKFSIDFTKSDSIGNMLGFSKKVLQPNVQHVSDLRIRIIKVITIRVECSIVTAAYYDGRLSHTLFEFAPSVEPGFSINIEPKNIIYLPINTTRIDNIALRLVDQDKWIKKIYRITCRFSR</sequence>
<gene>
    <name evidence="3" type="ORF">QE152_g30665</name>
</gene>